<dbReference type="PROSITE" id="PS50949">
    <property type="entry name" value="HTH_GNTR"/>
    <property type="match status" value="1"/>
</dbReference>
<organism evidence="6 8">
    <name type="scientific">Collinsella intestinalis</name>
    <dbReference type="NCBI Taxonomy" id="147207"/>
    <lineage>
        <taxon>Bacteria</taxon>
        <taxon>Bacillati</taxon>
        <taxon>Actinomycetota</taxon>
        <taxon>Coriobacteriia</taxon>
        <taxon>Coriobacteriales</taxon>
        <taxon>Coriobacteriaceae</taxon>
        <taxon>Collinsella</taxon>
    </lineage>
</organism>
<dbReference type="Gene3D" id="1.10.10.10">
    <property type="entry name" value="Winged helix-like DNA-binding domain superfamily/Winged helix DNA-binding domain"/>
    <property type="match status" value="1"/>
</dbReference>
<evidence type="ECO:0000313" key="7">
    <source>
        <dbReference type="EMBL" id="VWL97344.1"/>
    </source>
</evidence>
<dbReference type="EMBL" id="QSJI01000006">
    <property type="protein sequence ID" value="RHD55045.1"/>
    <property type="molecule type" value="Genomic_DNA"/>
</dbReference>
<proteinExistence type="predicted"/>
<keyword evidence="2" id="KW-0238">DNA-binding</keyword>
<sequence>MEIIISNSSNQPIYEQIVRQVKGQIMAGDLTAGEQLPSIRALANSLRVSAITTKRAYADLEAQGFIETVQGKGSFVAGGNAEMLREERLREIEERLLQAIEAGRALDLGDEELIEMMRTLLESDD</sequence>
<keyword evidence="3" id="KW-0804">Transcription</keyword>
<dbReference type="AlphaFoldDB" id="A0A414FVA4"/>
<dbReference type="GO" id="GO:0003700">
    <property type="term" value="F:DNA-binding transcription factor activity"/>
    <property type="evidence" value="ECO:0007669"/>
    <property type="project" value="InterPro"/>
</dbReference>
<evidence type="ECO:0000256" key="3">
    <source>
        <dbReference type="ARBA" id="ARBA00023163"/>
    </source>
</evidence>
<dbReference type="Proteomes" id="UP000286050">
    <property type="component" value="Unassembled WGS sequence"/>
</dbReference>
<dbReference type="CDD" id="cd07377">
    <property type="entry name" value="WHTH_GntR"/>
    <property type="match status" value="1"/>
</dbReference>
<evidence type="ECO:0000313" key="9">
    <source>
        <dbReference type="Proteomes" id="UP000405524"/>
    </source>
</evidence>
<dbReference type="Proteomes" id="UP000405524">
    <property type="component" value="Unassembled WGS sequence"/>
</dbReference>
<dbReference type="InterPro" id="IPR036390">
    <property type="entry name" value="WH_DNA-bd_sf"/>
</dbReference>
<reference evidence="7 9" key="2">
    <citation type="submission" date="2019-10" db="EMBL/GenBank/DDBJ databases">
        <authorList>
            <person name="Wolf R A."/>
        </authorList>
    </citation>
    <scope>NUCLEOTIDE SEQUENCE [LARGE SCALE GENOMIC DNA]</scope>
    <source>
        <strain evidence="7">Collinsella_intestinalis_DSM_13632</strain>
    </source>
</reference>
<dbReference type="EMBL" id="JAGZJA010000002">
    <property type="protein sequence ID" value="MBS5146554.1"/>
    <property type="molecule type" value="Genomic_DNA"/>
</dbReference>
<accession>A0A414FVA4</accession>
<reference evidence="5" key="3">
    <citation type="submission" date="2021-02" db="EMBL/GenBank/DDBJ databases">
        <title>Infant gut strain persistence is associated with maternal origin, phylogeny, and functional potential including surface adhesion and iron acquisition.</title>
        <authorList>
            <person name="Lou Y.C."/>
        </authorList>
    </citation>
    <scope>NUCLEOTIDE SEQUENCE</scope>
    <source>
        <strain evidence="5">L3_128_245G1_dasL3_128_245G1_concoct_49</strain>
    </source>
</reference>
<gene>
    <name evidence="7" type="primary">ytrA</name>
    <name evidence="6" type="ORF">DW787_06645</name>
    <name evidence="7" type="ORF">JKKLCJKK_00856</name>
    <name evidence="5" type="ORF">KHY67_02455</name>
</gene>
<dbReference type="PANTHER" id="PTHR38445:SF7">
    <property type="entry name" value="GNTR-FAMILY TRANSCRIPTIONAL REGULATOR"/>
    <property type="match status" value="1"/>
</dbReference>
<dbReference type="OrthoDB" id="162505at2"/>
<protein>
    <submittedName>
        <fullName evidence="6">GntR family transcriptional regulator</fullName>
    </submittedName>
    <submittedName>
        <fullName evidence="7">HTH-type transcriptional repressor YtrA</fullName>
    </submittedName>
</protein>
<evidence type="ECO:0000259" key="4">
    <source>
        <dbReference type="PROSITE" id="PS50949"/>
    </source>
</evidence>
<name>A0A414FVA4_9ACTN</name>
<dbReference type="InterPro" id="IPR036388">
    <property type="entry name" value="WH-like_DNA-bd_sf"/>
</dbReference>
<dbReference type="Proteomes" id="UP000738879">
    <property type="component" value="Unassembled WGS sequence"/>
</dbReference>
<dbReference type="PANTHER" id="PTHR38445">
    <property type="entry name" value="HTH-TYPE TRANSCRIPTIONAL REPRESSOR YTRA"/>
    <property type="match status" value="1"/>
</dbReference>
<reference evidence="6 8" key="1">
    <citation type="submission" date="2018-08" db="EMBL/GenBank/DDBJ databases">
        <title>A genome reference for cultivated species of the human gut microbiota.</title>
        <authorList>
            <person name="Zou Y."/>
            <person name="Xue W."/>
            <person name="Luo G."/>
        </authorList>
    </citation>
    <scope>NUCLEOTIDE SEQUENCE [LARGE SCALE GENOMIC DNA]</scope>
    <source>
        <strain evidence="6 8">AM30-5LB</strain>
    </source>
</reference>
<dbReference type="EMBL" id="CABWIC010000011">
    <property type="protein sequence ID" value="VWL97344.1"/>
    <property type="molecule type" value="Genomic_DNA"/>
</dbReference>
<evidence type="ECO:0000313" key="8">
    <source>
        <dbReference type="Proteomes" id="UP000286050"/>
    </source>
</evidence>
<evidence type="ECO:0000313" key="6">
    <source>
        <dbReference type="EMBL" id="RHD55045.1"/>
    </source>
</evidence>
<evidence type="ECO:0000256" key="1">
    <source>
        <dbReference type="ARBA" id="ARBA00023015"/>
    </source>
</evidence>
<dbReference type="RefSeq" id="WP_118272173.1">
    <property type="nucleotide sequence ID" value="NZ_CABWIC010000011.1"/>
</dbReference>
<evidence type="ECO:0000313" key="5">
    <source>
        <dbReference type="EMBL" id="MBS5146554.1"/>
    </source>
</evidence>
<dbReference type="SMART" id="SM00345">
    <property type="entry name" value="HTH_GNTR"/>
    <property type="match status" value="1"/>
</dbReference>
<dbReference type="Pfam" id="PF00392">
    <property type="entry name" value="GntR"/>
    <property type="match status" value="1"/>
</dbReference>
<dbReference type="GeneID" id="77465842"/>
<evidence type="ECO:0000256" key="2">
    <source>
        <dbReference type="ARBA" id="ARBA00023125"/>
    </source>
</evidence>
<dbReference type="InterPro" id="IPR000524">
    <property type="entry name" value="Tscrpt_reg_HTH_GntR"/>
</dbReference>
<dbReference type="SUPFAM" id="SSF46785">
    <property type="entry name" value="Winged helix' DNA-binding domain"/>
    <property type="match status" value="1"/>
</dbReference>
<feature type="domain" description="HTH gntR-type" evidence="4">
    <location>
        <begin position="11"/>
        <end position="79"/>
    </location>
</feature>
<dbReference type="GO" id="GO:0003677">
    <property type="term" value="F:DNA binding"/>
    <property type="evidence" value="ECO:0007669"/>
    <property type="project" value="UniProtKB-KW"/>
</dbReference>
<keyword evidence="1" id="KW-0805">Transcription regulation</keyword>